<gene>
    <name evidence="1" type="ORF">HD595_006758</name>
</gene>
<evidence type="ECO:0000313" key="1">
    <source>
        <dbReference type="EMBL" id="MCP2350636.1"/>
    </source>
</evidence>
<accession>A0ABT1K9I4</accession>
<dbReference type="Proteomes" id="UP001320766">
    <property type="component" value="Unassembled WGS sequence"/>
</dbReference>
<name>A0ABT1K9I4_9ACTN</name>
<reference evidence="1 2" key="1">
    <citation type="submission" date="2022-06" db="EMBL/GenBank/DDBJ databases">
        <title>Sequencing the genomes of 1000 actinobacteria strains.</title>
        <authorList>
            <person name="Klenk H.-P."/>
        </authorList>
    </citation>
    <scope>NUCLEOTIDE SEQUENCE [LARGE SCALE GENOMIC DNA]</scope>
    <source>
        <strain evidence="1 2">DSM 44170</strain>
    </source>
</reference>
<organism evidence="1 2">
    <name type="scientific">Nonomuraea roseoviolacea subsp. carminata</name>
    <dbReference type="NCBI Taxonomy" id="160689"/>
    <lineage>
        <taxon>Bacteria</taxon>
        <taxon>Bacillati</taxon>
        <taxon>Actinomycetota</taxon>
        <taxon>Actinomycetes</taxon>
        <taxon>Streptosporangiales</taxon>
        <taxon>Streptosporangiaceae</taxon>
        <taxon>Nonomuraea</taxon>
    </lineage>
</organism>
<evidence type="ECO:0000313" key="2">
    <source>
        <dbReference type="Proteomes" id="UP001320766"/>
    </source>
</evidence>
<dbReference type="RefSeq" id="WP_253776200.1">
    <property type="nucleotide sequence ID" value="NZ_BAAAVE010000017.1"/>
</dbReference>
<protein>
    <submittedName>
        <fullName evidence="1">Uncharacterized protein</fullName>
    </submittedName>
</protein>
<proteinExistence type="predicted"/>
<keyword evidence="2" id="KW-1185">Reference proteome</keyword>
<comment type="caution">
    <text evidence="1">The sequence shown here is derived from an EMBL/GenBank/DDBJ whole genome shotgun (WGS) entry which is preliminary data.</text>
</comment>
<dbReference type="EMBL" id="JAMZEC010000001">
    <property type="protein sequence ID" value="MCP2350636.1"/>
    <property type="molecule type" value="Genomic_DNA"/>
</dbReference>
<sequence length="113" mass="13167">MEPSRVELHNWPYNPSEPGGWVAPYGNPIHRWRVTYVHARYVAPKVLPGDLDEHGRPMKPRIELRAYLVDLDGSQFGLPDHEHVLLHQVPPVGWWLIKPADDEHLARIERFKV</sequence>